<evidence type="ECO:0000313" key="2">
    <source>
        <dbReference type="Proteomes" id="UP000297527"/>
    </source>
</evidence>
<organism evidence="1 2">
    <name type="scientific">Botryotinia convoluta</name>
    <dbReference type="NCBI Taxonomy" id="54673"/>
    <lineage>
        <taxon>Eukaryota</taxon>
        <taxon>Fungi</taxon>
        <taxon>Dikarya</taxon>
        <taxon>Ascomycota</taxon>
        <taxon>Pezizomycotina</taxon>
        <taxon>Leotiomycetes</taxon>
        <taxon>Helotiales</taxon>
        <taxon>Sclerotiniaceae</taxon>
        <taxon>Botryotinia</taxon>
    </lineage>
</organism>
<proteinExistence type="predicted"/>
<dbReference type="EMBL" id="PQXN01000261">
    <property type="protein sequence ID" value="TGO47821.1"/>
    <property type="molecule type" value="Genomic_DNA"/>
</dbReference>
<gene>
    <name evidence="1" type="ORF">BCON_0262g00070</name>
</gene>
<comment type="caution">
    <text evidence="1">The sequence shown here is derived from an EMBL/GenBank/DDBJ whole genome shotgun (WGS) entry which is preliminary data.</text>
</comment>
<reference evidence="1 2" key="1">
    <citation type="submission" date="2017-12" db="EMBL/GenBank/DDBJ databases">
        <title>Comparative genomics of Botrytis spp.</title>
        <authorList>
            <person name="Valero-Jimenez C.A."/>
            <person name="Tapia P."/>
            <person name="Veloso J."/>
            <person name="Silva-Moreno E."/>
            <person name="Staats M."/>
            <person name="Valdes J.H."/>
            <person name="Van Kan J.A.L."/>
        </authorList>
    </citation>
    <scope>NUCLEOTIDE SEQUENCE [LARGE SCALE GENOMIC DNA]</scope>
    <source>
        <strain evidence="1 2">MUCL11595</strain>
    </source>
</reference>
<protein>
    <submittedName>
        <fullName evidence="1">Uncharacterized protein</fullName>
    </submittedName>
</protein>
<keyword evidence="2" id="KW-1185">Reference proteome</keyword>
<dbReference type="AlphaFoldDB" id="A0A4Z1HHB1"/>
<accession>A0A4Z1HHB1</accession>
<dbReference type="Proteomes" id="UP000297527">
    <property type="component" value="Unassembled WGS sequence"/>
</dbReference>
<name>A0A4Z1HHB1_9HELO</name>
<evidence type="ECO:0000313" key="1">
    <source>
        <dbReference type="EMBL" id="TGO47821.1"/>
    </source>
</evidence>
<sequence>MAITKMYDVVYQIKRSIKRIAMNPSHLRYMLFSVLICVDDGWMCWQATTQTITWQKHELNTARIKSPSDLEQDWIYTRLMNIR</sequence>